<sequence length="680" mass="72548">MLHVMAALAASVVGTLSSGCGGASPRADEARATATPAAGSGGQSAADARVSSAATARVEGDFHAVLPTAVTSFGAASANGALYVLGGYHGTPHAYVPEDQSGAFSRLDLSRTGASWETLPEIAPAQSIALVAHGARVCRTGGMRAVRENERVRLRSIDEAGCFDPARGSWEALPSLPSPRSSHEAAVVGDTLVVAGGWALEGEAPGTFARSWLALDLAHPERGWREAEAPFARRGLGVASLGESVIVVGGLDEAGEISSRVDVLDVARGTWSRGPDFPGDAFGVAIERAGDRVIASGRDGVVWSWRGGDDAWQRVGTMMFPRFFHQLVARGDDEVIAIGGIRGMVDAPRTAHVEAIALSPRTSPRVTVLTIDSPMRAKNRQGLFVHDDALHFFGGNVSLEQHDFEPQHFVAEHHALDLPSLSWTRRADYPFSRQTIQTVAVEDRGIAIGGFGHEGTTPSTGQARTQAEAFTYSFDEDRWTPWSALPVTRSQFGLVADGEGALWALGGLDYDPAREGEDAFRHLTEIVRADASTGEWQDAGVAMQGARRAFGGARIGDVMYVVGGMRGEFQLVEDCQALDLRARAWRTITCPRTPRLNPQLVAIGDRLYLVGGTSRGEGGLAADRTIEVYDPQRDAWSVLIEDLPIEPKHLRAFELRGRLVLVSTHDAEPVARVAVVTLPE</sequence>
<dbReference type="EMBL" id="CP011125">
    <property type="protein sequence ID" value="AKF09094.1"/>
    <property type="molecule type" value="Genomic_DNA"/>
</dbReference>
<reference evidence="2 3" key="1">
    <citation type="submission" date="2015-03" db="EMBL/GenBank/DDBJ databases">
        <title>Genome assembly of Sandaracinus amylolyticus DSM 53668.</title>
        <authorList>
            <person name="Sharma G."/>
            <person name="Subramanian S."/>
        </authorList>
    </citation>
    <scope>NUCLEOTIDE SEQUENCE [LARGE SCALE GENOMIC DNA]</scope>
    <source>
        <strain evidence="2 3">DSM 53668</strain>
    </source>
</reference>
<evidence type="ECO:0000313" key="3">
    <source>
        <dbReference type="Proteomes" id="UP000034883"/>
    </source>
</evidence>
<dbReference type="SMART" id="SM00612">
    <property type="entry name" value="Kelch"/>
    <property type="match status" value="5"/>
</dbReference>
<dbReference type="InterPro" id="IPR015915">
    <property type="entry name" value="Kelch-typ_b-propeller"/>
</dbReference>
<dbReference type="PANTHER" id="PTHR46375">
    <property type="entry name" value="KELCH REPEAT AND BTB DOMAIN-CONTAINING PROTEIN 13-RELATED"/>
    <property type="match status" value="1"/>
</dbReference>
<accession>A0A0F6SGQ3</accession>
<dbReference type="Gene3D" id="2.120.10.80">
    <property type="entry name" value="Kelch-type beta propeller"/>
    <property type="match status" value="3"/>
</dbReference>
<dbReference type="AlphaFoldDB" id="A0A0F6SGQ3"/>
<dbReference type="SUPFAM" id="SSF50965">
    <property type="entry name" value="Galactose oxidase, central domain"/>
    <property type="match status" value="1"/>
</dbReference>
<dbReference type="Pfam" id="PF01344">
    <property type="entry name" value="Kelch_1"/>
    <property type="match status" value="2"/>
</dbReference>
<gene>
    <name evidence="2" type="ORF">DB32_006243</name>
</gene>
<name>A0A0F6SGQ3_9BACT</name>
<evidence type="ECO:0000256" key="1">
    <source>
        <dbReference type="SAM" id="MobiDB-lite"/>
    </source>
</evidence>
<dbReference type="KEGG" id="samy:DB32_006243"/>
<dbReference type="InterPro" id="IPR011043">
    <property type="entry name" value="Gal_Oxase/kelch_b-propeller"/>
</dbReference>
<keyword evidence="3" id="KW-1185">Reference proteome</keyword>
<dbReference type="InterPro" id="IPR006652">
    <property type="entry name" value="Kelch_1"/>
</dbReference>
<protein>
    <recommendedName>
        <fullName evidence="4">N-acetylneuraminate epimerase</fullName>
    </recommendedName>
</protein>
<dbReference type="STRING" id="927083.DB32_006243"/>
<dbReference type="Proteomes" id="UP000034883">
    <property type="component" value="Chromosome"/>
</dbReference>
<organism evidence="2 3">
    <name type="scientific">Sandaracinus amylolyticus</name>
    <dbReference type="NCBI Taxonomy" id="927083"/>
    <lineage>
        <taxon>Bacteria</taxon>
        <taxon>Pseudomonadati</taxon>
        <taxon>Myxococcota</taxon>
        <taxon>Polyangia</taxon>
        <taxon>Polyangiales</taxon>
        <taxon>Sandaracinaceae</taxon>
        <taxon>Sandaracinus</taxon>
    </lineage>
</organism>
<dbReference type="SUPFAM" id="SSF117281">
    <property type="entry name" value="Kelch motif"/>
    <property type="match status" value="2"/>
</dbReference>
<evidence type="ECO:0008006" key="4">
    <source>
        <dbReference type="Google" id="ProtNLM"/>
    </source>
</evidence>
<dbReference type="PANTHER" id="PTHR46375:SF3">
    <property type="entry name" value="KELCH REPEAT AND BTB DOMAIN-CONTAINING PROTEIN 13"/>
    <property type="match status" value="1"/>
</dbReference>
<feature type="region of interest" description="Disordered" evidence="1">
    <location>
        <begin position="22"/>
        <end position="46"/>
    </location>
</feature>
<proteinExistence type="predicted"/>
<dbReference type="InterPro" id="IPR052392">
    <property type="entry name" value="Kelch-BTB_domain-containing"/>
</dbReference>
<evidence type="ECO:0000313" key="2">
    <source>
        <dbReference type="EMBL" id="AKF09094.1"/>
    </source>
</evidence>
<feature type="compositionally biased region" description="Low complexity" evidence="1">
    <location>
        <begin position="32"/>
        <end position="46"/>
    </location>
</feature>